<feature type="transmembrane region" description="Helical" evidence="1">
    <location>
        <begin position="12"/>
        <end position="28"/>
    </location>
</feature>
<proteinExistence type="predicted"/>
<reference evidence="2" key="1">
    <citation type="submission" date="2020-09" db="EMBL/GenBank/DDBJ databases">
        <title>Iningainema tapete sp. nov. (Scytonemataceae, Cyanobacteria) from greenhouses in central Florida (USA) produces two types of nodularin with biosynthetic potential for microcystin-LR and anabaenopeptins.</title>
        <authorList>
            <person name="Berthold D.E."/>
            <person name="Lefler F.W."/>
            <person name="Huang I.-S."/>
            <person name="Abdulla H."/>
            <person name="Zimba P.V."/>
            <person name="Laughinghouse H.D. IV."/>
        </authorList>
    </citation>
    <scope>NUCLEOTIDE SEQUENCE</scope>
    <source>
        <strain evidence="2">BLCCT55</strain>
    </source>
</reference>
<protein>
    <submittedName>
        <fullName evidence="2">Uncharacterized protein</fullName>
    </submittedName>
</protein>
<gene>
    <name evidence="2" type="ORF">ICL16_21020</name>
</gene>
<dbReference type="EMBL" id="JACXAE010000071">
    <property type="protein sequence ID" value="MBD2774483.1"/>
    <property type="molecule type" value="Genomic_DNA"/>
</dbReference>
<comment type="caution">
    <text evidence="2">The sequence shown here is derived from an EMBL/GenBank/DDBJ whole genome shotgun (WGS) entry which is preliminary data.</text>
</comment>
<organism evidence="2 3">
    <name type="scientific">Iningainema tapete BLCC-T55</name>
    <dbReference type="NCBI Taxonomy" id="2748662"/>
    <lineage>
        <taxon>Bacteria</taxon>
        <taxon>Bacillati</taxon>
        <taxon>Cyanobacteriota</taxon>
        <taxon>Cyanophyceae</taxon>
        <taxon>Nostocales</taxon>
        <taxon>Scytonemataceae</taxon>
        <taxon>Iningainema tapete</taxon>
    </lineage>
</organism>
<name>A0A8J7BYQ8_9CYAN</name>
<dbReference type="Proteomes" id="UP000629098">
    <property type="component" value="Unassembled WGS sequence"/>
</dbReference>
<evidence type="ECO:0000313" key="2">
    <source>
        <dbReference type="EMBL" id="MBD2774483.1"/>
    </source>
</evidence>
<dbReference type="AlphaFoldDB" id="A0A8J7BYQ8"/>
<evidence type="ECO:0000313" key="3">
    <source>
        <dbReference type="Proteomes" id="UP000629098"/>
    </source>
</evidence>
<feature type="transmembrane region" description="Helical" evidence="1">
    <location>
        <begin position="49"/>
        <end position="65"/>
    </location>
</feature>
<sequence length="106" mass="12227">MQPMNLICHDSVVALSFLACIAGLFLLWDCKQNKANIEETERVLFRMSFSYWLVYCITFGIQKMVVTDWEIAILSLKITTALSYFLTFSCIVSLPLHKLAVRRVED</sequence>
<keyword evidence="1" id="KW-0472">Membrane</keyword>
<accession>A0A8J7BYQ8</accession>
<keyword evidence="3" id="KW-1185">Reference proteome</keyword>
<feature type="transmembrane region" description="Helical" evidence="1">
    <location>
        <begin position="71"/>
        <end position="94"/>
    </location>
</feature>
<evidence type="ECO:0000256" key="1">
    <source>
        <dbReference type="SAM" id="Phobius"/>
    </source>
</evidence>
<keyword evidence="1" id="KW-1133">Transmembrane helix</keyword>
<keyword evidence="1" id="KW-0812">Transmembrane</keyword>